<protein>
    <submittedName>
        <fullName evidence="2">Uncharacterized protein</fullName>
    </submittedName>
</protein>
<dbReference type="EMBL" id="BKCJ010005579">
    <property type="protein sequence ID" value="GEU67511.1"/>
    <property type="molecule type" value="Genomic_DNA"/>
</dbReference>
<feature type="compositionally biased region" description="Basic and acidic residues" evidence="1">
    <location>
        <begin position="247"/>
        <end position="273"/>
    </location>
</feature>
<reference evidence="2" key="1">
    <citation type="journal article" date="2019" name="Sci. Rep.">
        <title>Draft genome of Tanacetum cinerariifolium, the natural source of mosquito coil.</title>
        <authorList>
            <person name="Yamashiro T."/>
            <person name="Shiraishi A."/>
            <person name="Satake H."/>
            <person name="Nakayama K."/>
        </authorList>
    </citation>
    <scope>NUCLEOTIDE SEQUENCE</scope>
</reference>
<proteinExistence type="predicted"/>
<sequence>MHRTTSALGHLTPLLLKENLVLHEDDLVLQDALQVRLAEQKSHDELEATQNVEKVKEHLLAEEIKKLEPRSDKESPEVENISKISQLVNVIKEEEESAEDDYELKQRDKGKHVEEIRNTLSPTTIRSPRIQSTLVSSNTEKLQELIEFDPTPSSSTPTSSSPKTKLSTTNRLLSLFKSKPGRFRRYKSFLRITRTLWDGVVAKLVDDRIKGIIKTQVPLHIAQGLILEREKIQANVATTPCRPYVVRPRDQDDPHDDAHPEGENSAKRQKSSEYETFILGESSSGQDYKIEPGPSMSGNQEQSDDFDFWTNSYALDDDVLPNEKVSQELVDEISQTVDEAKLHKVVDEMLRQQCTSGDEHQYHIDQMQNFFKSDIVWESRKEILVTPFQPKPTPVVQSCQRDLKALGLPLVNQDLLYLKKGNSGPENKYWIKEVLIGMMIPLDSQYHAGRNVYFRDLVDFGERFDSSAGNPVKEILLKLNLPDHRILKDGGKGT</sequence>
<comment type="caution">
    <text evidence="2">The sequence shown here is derived from an EMBL/GenBank/DDBJ whole genome shotgun (WGS) entry which is preliminary data.</text>
</comment>
<dbReference type="AlphaFoldDB" id="A0A6L2M0H6"/>
<evidence type="ECO:0000256" key="1">
    <source>
        <dbReference type="SAM" id="MobiDB-lite"/>
    </source>
</evidence>
<feature type="compositionally biased region" description="Low complexity" evidence="1">
    <location>
        <begin position="150"/>
        <end position="166"/>
    </location>
</feature>
<organism evidence="2">
    <name type="scientific">Tanacetum cinerariifolium</name>
    <name type="common">Dalmatian daisy</name>
    <name type="synonym">Chrysanthemum cinerariifolium</name>
    <dbReference type="NCBI Taxonomy" id="118510"/>
    <lineage>
        <taxon>Eukaryota</taxon>
        <taxon>Viridiplantae</taxon>
        <taxon>Streptophyta</taxon>
        <taxon>Embryophyta</taxon>
        <taxon>Tracheophyta</taxon>
        <taxon>Spermatophyta</taxon>
        <taxon>Magnoliopsida</taxon>
        <taxon>eudicotyledons</taxon>
        <taxon>Gunneridae</taxon>
        <taxon>Pentapetalae</taxon>
        <taxon>asterids</taxon>
        <taxon>campanulids</taxon>
        <taxon>Asterales</taxon>
        <taxon>Asteraceae</taxon>
        <taxon>Asteroideae</taxon>
        <taxon>Anthemideae</taxon>
        <taxon>Anthemidinae</taxon>
        <taxon>Tanacetum</taxon>
    </lineage>
</organism>
<feature type="region of interest" description="Disordered" evidence="1">
    <location>
        <begin position="147"/>
        <end position="166"/>
    </location>
</feature>
<name>A0A6L2M0H6_TANCI</name>
<evidence type="ECO:0000313" key="2">
    <source>
        <dbReference type="EMBL" id="GEU67511.1"/>
    </source>
</evidence>
<accession>A0A6L2M0H6</accession>
<feature type="region of interest" description="Disordered" evidence="1">
    <location>
        <begin position="243"/>
        <end position="273"/>
    </location>
</feature>
<feature type="region of interest" description="Disordered" evidence="1">
    <location>
        <begin position="284"/>
        <end position="303"/>
    </location>
</feature>
<gene>
    <name evidence="2" type="ORF">Tci_039489</name>
</gene>